<feature type="transmembrane region" description="Helical" evidence="6">
    <location>
        <begin position="90"/>
        <end position="108"/>
    </location>
</feature>
<feature type="transmembrane region" description="Helical" evidence="6">
    <location>
        <begin position="120"/>
        <end position="140"/>
    </location>
</feature>
<keyword evidence="3 6" id="KW-0812">Transmembrane</keyword>
<dbReference type="EMBL" id="MU001637">
    <property type="protein sequence ID" value="KAF2481705.1"/>
    <property type="molecule type" value="Genomic_DNA"/>
</dbReference>
<sequence length="550" mass="59722">MAQKHGGVVVDEDAAHVTSVLAQHHEHALVDDITDLDATALAALGYKQEFKRDFSVLESFSVAFSILGLLPSIASTLTYCLGYAGTGGSVWGYLISGIMIQATAFSMAELCSSMPTAGGLYYAAAVLAPEGWGPLCAWTVGWSNLFGFVSGPCSVNYALASMLVTAGEIAYPSYTAQNWHIFLILLGILVLQGIIAMQPTKVIGRVNVVGTIWNLAIIVIFVIWFPVGAINNPKFNDNEYVWTKFQNGTQWPIGWATIMGFLTAIWTMSGYDAPFHLSEECKNANKAGPRAIVMTSGLGLTLGWAIMLVIVYTVKDIPSVVGGQYGQPFGSLCLQVLGRNAGLAMFSLNMIAQFFVGQGCTIAASRIIFAYSRDGAIVGSRYWSRVDKRTQTPVFATWGVLGFGALLGLLIFAGPVAIGAVFSIGAIGQYTSFTMPIFLKLFFSHGRFKPGPWNLGKLSRPINAVAVAWWLLIVPALCFPSVKGKALTLDYMNWTCLIYGGSMFLVLCYYAIDARKWFRGPRINIDHIHEGQEPRLDSRGSEEIVEAKKE</sequence>
<dbReference type="PANTHER" id="PTHR45649:SF29">
    <property type="entry name" value="AMINO ACID TRANSPORTER (EUROFUNG)"/>
    <property type="match status" value="1"/>
</dbReference>
<dbReference type="RefSeq" id="XP_033588275.1">
    <property type="nucleotide sequence ID" value="XM_033733923.1"/>
</dbReference>
<evidence type="ECO:0000256" key="1">
    <source>
        <dbReference type="ARBA" id="ARBA00004141"/>
    </source>
</evidence>
<feature type="transmembrane region" description="Helical" evidence="6">
    <location>
        <begin position="60"/>
        <end position="84"/>
    </location>
</feature>
<feature type="transmembrane region" description="Helical" evidence="6">
    <location>
        <begin position="350"/>
        <end position="371"/>
    </location>
</feature>
<feature type="transmembrane region" description="Helical" evidence="6">
    <location>
        <begin position="392"/>
        <end position="412"/>
    </location>
</feature>
<feature type="transmembrane region" description="Helical" evidence="6">
    <location>
        <begin position="291"/>
        <end position="314"/>
    </location>
</feature>
<evidence type="ECO:0000256" key="6">
    <source>
        <dbReference type="SAM" id="Phobius"/>
    </source>
</evidence>
<evidence type="ECO:0000313" key="7">
    <source>
        <dbReference type="EMBL" id="KAF2481705.1"/>
    </source>
</evidence>
<dbReference type="InterPro" id="IPR002293">
    <property type="entry name" value="AA/rel_permease1"/>
</dbReference>
<feature type="transmembrane region" description="Helical" evidence="6">
    <location>
        <begin position="179"/>
        <end position="196"/>
    </location>
</feature>
<feature type="transmembrane region" description="Helical" evidence="6">
    <location>
        <begin position="418"/>
        <end position="442"/>
    </location>
</feature>
<dbReference type="GO" id="GO:0016020">
    <property type="term" value="C:membrane"/>
    <property type="evidence" value="ECO:0007669"/>
    <property type="project" value="UniProtKB-SubCell"/>
</dbReference>
<feature type="transmembrane region" description="Helical" evidence="6">
    <location>
        <begin position="462"/>
        <end position="479"/>
    </location>
</feature>
<gene>
    <name evidence="7" type="ORF">BDY17DRAFT_299490</name>
</gene>
<organism evidence="7 8">
    <name type="scientific">Neohortaea acidophila</name>
    <dbReference type="NCBI Taxonomy" id="245834"/>
    <lineage>
        <taxon>Eukaryota</taxon>
        <taxon>Fungi</taxon>
        <taxon>Dikarya</taxon>
        <taxon>Ascomycota</taxon>
        <taxon>Pezizomycotina</taxon>
        <taxon>Dothideomycetes</taxon>
        <taxon>Dothideomycetidae</taxon>
        <taxon>Mycosphaerellales</taxon>
        <taxon>Teratosphaeriaceae</taxon>
        <taxon>Neohortaea</taxon>
    </lineage>
</organism>
<dbReference type="Gene3D" id="1.20.1740.10">
    <property type="entry name" value="Amino acid/polyamine transporter I"/>
    <property type="match status" value="1"/>
</dbReference>
<feature type="transmembrane region" description="Helical" evidence="6">
    <location>
        <begin position="491"/>
        <end position="512"/>
    </location>
</feature>
<reference evidence="7" key="1">
    <citation type="journal article" date="2020" name="Stud. Mycol.">
        <title>101 Dothideomycetes genomes: a test case for predicting lifestyles and emergence of pathogens.</title>
        <authorList>
            <person name="Haridas S."/>
            <person name="Albert R."/>
            <person name="Binder M."/>
            <person name="Bloem J."/>
            <person name="Labutti K."/>
            <person name="Salamov A."/>
            <person name="Andreopoulos B."/>
            <person name="Baker S."/>
            <person name="Barry K."/>
            <person name="Bills G."/>
            <person name="Bluhm B."/>
            <person name="Cannon C."/>
            <person name="Castanera R."/>
            <person name="Culley D."/>
            <person name="Daum C."/>
            <person name="Ezra D."/>
            <person name="Gonzalez J."/>
            <person name="Henrissat B."/>
            <person name="Kuo A."/>
            <person name="Liang C."/>
            <person name="Lipzen A."/>
            <person name="Lutzoni F."/>
            <person name="Magnuson J."/>
            <person name="Mondo S."/>
            <person name="Nolan M."/>
            <person name="Ohm R."/>
            <person name="Pangilinan J."/>
            <person name="Park H.-J."/>
            <person name="Ramirez L."/>
            <person name="Alfaro M."/>
            <person name="Sun H."/>
            <person name="Tritt A."/>
            <person name="Yoshinaga Y."/>
            <person name="Zwiers L.-H."/>
            <person name="Turgeon B."/>
            <person name="Goodwin S."/>
            <person name="Spatafora J."/>
            <person name="Crous P."/>
            <person name="Grigoriev I."/>
        </authorList>
    </citation>
    <scope>NUCLEOTIDE SEQUENCE</scope>
    <source>
        <strain evidence="7">CBS 113389</strain>
    </source>
</reference>
<dbReference type="AlphaFoldDB" id="A0A6A6PP68"/>
<keyword evidence="2" id="KW-0813">Transport</keyword>
<dbReference type="Proteomes" id="UP000799767">
    <property type="component" value="Unassembled WGS sequence"/>
</dbReference>
<feature type="transmembrane region" description="Helical" evidence="6">
    <location>
        <begin position="250"/>
        <end position="271"/>
    </location>
</feature>
<dbReference type="FunFam" id="1.20.1740.10:FF:000046">
    <property type="entry name" value="Amino-acid permease, putative"/>
    <property type="match status" value="1"/>
</dbReference>
<keyword evidence="8" id="KW-1185">Reference proteome</keyword>
<dbReference type="OrthoDB" id="4476201at2759"/>
<evidence type="ECO:0000256" key="2">
    <source>
        <dbReference type="ARBA" id="ARBA00022448"/>
    </source>
</evidence>
<proteinExistence type="predicted"/>
<name>A0A6A6PP68_9PEZI</name>
<evidence type="ECO:0000256" key="4">
    <source>
        <dbReference type="ARBA" id="ARBA00022989"/>
    </source>
</evidence>
<dbReference type="Pfam" id="PF13520">
    <property type="entry name" value="AA_permease_2"/>
    <property type="match status" value="1"/>
</dbReference>
<dbReference type="GeneID" id="54474925"/>
<feature type="transmembrane region" description="Helical" evidence="6">
    <location>
        <begin position="208"/>
        <end position="230"/>
    </location>
</feature>
<evidence type="ECO:0000313" key="8">
    <source>
        <dbReference type="Proteomes" id="UP000799767"/>
    </source>
</evidence>
<accession>A0A6A6PP68</accession>
<comment type="subcellular location">
    <subcellularLocation>
        <location evidence="1">Membrane</location>
        <topology evidence="1">Multi-pass membrane protein</topology>
    </subcellularLocation>
</comment>
<dbReference type="GO" id="GO:0015101">
    <property type="term" value="F:organic cation transmembrane transporter activity"/>
    <property type="evidence" value="ECO:0007669"/>
    <property type="project" value="UniProtKB-ARBA"/>
</dbReference>
<keyword evidence="4 6" id="KW-1133">Transmembrane helix</keyword>
<protein>
    <submittedName>
        <fullName evidence="7">Amino acid transporter-like protein</fullName>
    </submittedName>
</protein>
<dbReference type="PIRSF" id="PIRSF006060">
    <property type="entry name" value="AA_transporter"/>
    <property type="match status" value="1"/>
</dbReference>
<keyword evidence="5 6" id="KW-0472">Membrane</keyword>
<evidence type="ECO:0000256" key="3">
    <source>
        <dbReference type="ARBA" id="ARBA00022692"/>
    </source>
</evidence>
<dbReference type="PANTHER" id="PTHR45649">
    <property type="entry name" value="AMINO-ACID PERMEASE BAT1"/>
    <property type="match status" value="1"/>
</dbReference>
<evidence type="ECO:0000256" key="5">
    <source>
        <dbReference type="ARBA" id="ARBA00023136"/>
    </source>
</evidence>